<evidence type="ECO:0000256" key="1">
    <source>
        <dbReference type="SAM" id="MobiDB-lite"/>
    </source>
</evidence>
<dbReference type="EMBL" id="QGKY02002305">
    <property type="protein sequence ID" value="KAF2532389.1"/>
    <property type="molecule type" value="Genomic_DNA"/>
</dbReference>
<protein>
    <submittedName>
        <fullName evidence="2">Uncharacterized protein</fullName>
    </submittedName>
</protein>
<dbReference type="AlphaFoldDB" id="A0A8S9FHM8"/>
<organism evidence="2">
    <name type="scientific">Brassica cretica</name>
    <name type="common">Mustard</name>
    <dbReference type="NCBI Taxonomy" id="69181"/>
    <lineage>
        <taxon>Eukaryota</taxon>
        <taxon>Viridiplantae</taxon>
        <taxon>Streptophyta</taxon>
        <taxon>Embryophyta</taxon>
        <taxon>Tracheophyta</taxon>
        <taxon>Spermatophyta</taxon>
        <taxon>Magnoliopsida</taxon>
        <taxon>eudicotyledons</taxon>
        <taxon>Gunneridae</taxon>
        <taxon>Pentapetalae</taxon>
        <taxon>rosids</taxon>
        <taxon>malvids</taxon>
        <taxon>Brassicales</taxon>
        <taxon>Brassicaceae</taxon>
        <taxon>Brassiceae</taxon>
        <taxon>Brassica</taxon>
    </lineage>
</organism>
<proteinExistence type="predicted"/>
<feature type="region of interest" description="Disordered" evidence="1">
    <location>
        <begin position="1"/>
        <end position="59"/>
    </location>
</feature>
<accession>A0A8S9FHM8</accession>
<reference evidence="2" key="1">
    <citation type="submission" date="2019-12" db="EMBL/GenBank/DDBJ databases">
        <title>Genome sequencing and annotation of Brassica cretica.</title>
        <authorList>
            <person name="Studholme D.J."/>
            <person name="Sarris P.F."/>
        </authorList>
    </citation>
    <scope>NUCLEOTIDE SEQUENCE</scope>
    <source>
        <strain evidence="2">PFS-102/07</strain>
        <tissue evidence="2">Leaf</tissue>
    </source>
</reference>
<sequence length="73" mass="7715">MANRKCTKIDQSSAKNVSRKDDLTLSADANASGVETQHESEANTTTQSEYPKENADPATVITIKAASTATTAE</sequence>
<name>A0A8S9FHM8_BRACR</name>
<comment type="caution">
    <text evidence="2">The sequence shown here is derived from an EMBL/GenBank/DDBJ whole genome shotgun (WGS) entry which is preliminary data.</text>
</comment>
<gene>
    <name evidence="2" type="ORF">F2Q70_00029727</name>
</gene>
<evidence type="ECO:0000313" key="2">
    <source>
        <dbReference type="EMBL" id="KAF2532389.1"/>
    </source>
</evidence>